<dbReference type="AlphaFoldDB" id="A0A835XLQ8"/>
<dbReference type="Gene3D" id="3.10.180.10">
    <property type="entry name" value="2,3-Dihydroxybiphenyl 1,2-Dioxygenase, domain 1"/>
    <property type="match status" value="1"/>
</dbReference>
<protein>
    <recommendedName>
        <fullName evidence="1">VOC domain-containing protein</fullName>
    </recommendedName>
</protein>
<accession>A0A835XLQ8</accession>
<dbReference type="CDD" id="cd07262">
    <property type="entry name" value="VOC_like"/>
    <property type="match status" value="1"/>
</dbReference>
<evidence type="ECO:0000259" key="1">
    <source>
        <dbReference type="PROSITE" id="PS51819"/>
    </source>
</evidence>
<dbReference type="InterPro" id="IPR037523">
    <property type="entry name" value="VOC_core"/>
</dbReference>
<dbReference type="PANTHER" id="PTHR35006:SF2">
    <property type="entry name" value="GLYOXALASE FAMILY PROTEIN (AFU_ORTHOLOGUE AFUA_5G14830)"/>
    <property type="match status" value="1"/>
</dbReference>
<gene>
    <name evidence="2" type="ORF">HYH03_014958</name>
</gene>
<sequence length="167" mass="17793">MDHVGLRVKDYEASKAFYIKALGPLGLRIVKEIPGFKACGFGCQFPFFWICEGPVSDNPPAHVAFYASTRDKVHAFHAAALAAGAKDNGAPGFRRHYHPMYYGAFVYDPDGYNIEAVKHWPEGLAEWLAMAWGLLKRTLGLGGAGGASGASATGCPAAGSAEHAKAH</sequence>
<dbReference type="PANTHER" id="PTHR35006">
    <property type="entry name" value="GLYOXALASE FAMILY PROTEIN (AFU_ORTHOLOGUE AFUA_5G14830)"/>
    <property type="match status" value="1"/>
</dbReference>
<feature type="domain" description="VOC" evidence="1">
    <location>
        <begin position="1"/>
        <end position="119"/>
    </location>
</feature>
<proteinExistence type="predicted"/>
<evidence type="ECO:0000313" key="2">
    <source>
        <dbReference type="EMBL" id="KAG2486378.1"/>
    </source>
</evidence>
<dbReference type="Pfam" id="PF00903">
    <property type="entry name" value="Glyoxalase"/>
    <property type="match status" value="1"/>
</dbReference>
<dbReference type="InterPro" id="IPR029068">
    <property type="entry name" value="Glyas_Bleomycin-R_OHBP_Dase"/>
</dbReference>
<dbReference type="SUPFAM" id="SSF54593">
    <property type="entry name" value="Glyoxalase/Bleomycin resistance protein/Dihydroxybiphenyl dioxygenase"/>
    <property type="match status" value="1"/>
</dbReference>
<dbReference type="PROSITE" id="PS51819">
    <property type="entry name" value="VOC"/>
    <property type="match status" value="1"/>
</dbReference>
<evidence type="ECO:0000313" key="3">
    <source>
        <dbReference type="Proteomes" id="UP000612055"/>
    </source>
</evidence>
<dbReference type="Proteomes" id="UP000612055">
    <property type="component" value="Unassembled WGS sequence"/>
</dbReference>
<comment type="caution">
    <text evidence="2">The sequence shown here is derived from an EMBL/GenBank/DDBJ whole genome shotgun (WGS) entry which is preliminary data.</text>
</comment>
<name>A0A835XLQ8_9CHLO</name>
<keyword evidence="3" id="KW-1185">Reference proteome</keyword>
<dbReference type="OrthoDB" id="10249419at2759"/>
<dbReference type="InterPro" id="IPR004360">
    <property type="entry name" value="Glyas_Fos-R_dOase_dom"/>
</dbReference>
<dbReference type="EMBL" id="JAEHOE010000113">
    <property type="protein sequence ID" value="KAG2486378.1"/>
    <property type="molecule type" value="Genomic_DNA"/>
</dbReference>
<organism evidence="2 3">
    <name type="scientific">Edaphochlamys debaryana</name>
    <dbReference type="NCBI Taxonomy" id="47281"/>
    <lineage>
        <taxon>Eukaryota</taxon>
        <taxon>Viridiplantae</taxon>
        <taxon>Chlorophyta</taxon>
        <taxon>core chlorophytes</taxon>
        <taxon>Chlorophyceae</taxon>
        <taxon>CS clade</taxon>
        <taxon>Chlamydomonadales</taxon>
        <taxon>Chlamydomonadales incertae sedis</taxon>
        <taxon>Edaphochlamys</taxon>
    </lineage>
</organism>
<reference evidence="2" key="1">
    <citation type="journal article" date="2020" name="bioRxiv">
        <title>Comparative genomics of Chlamydomonas.</title>
        <authorList>
            <person name="Craig R.J."/>
            <person name="Hasan A.R."/>
            <person name="Ness R.W."/>
            <person name="Keightley P.D."/>
        </authorList>
    </citation>
    <scope>NUCLEOTIDE SEQUENCE</scope>
    <source>
        <strain evidence="2">CCAP 11/70</strain>
    </source>
</reference>